<dbReference type="RefSeq" id="WP_203364802.1">
    <property type="nucleotide sequence ID" value="NZ_WSFT01000005.1"/>
</dbReference>
<feature type="transmembrane region" description="Helical" evidence="1">
    <location>
        <begin position="12"/>
        <end position="32"/>
    </location>
</feature>
<accession>A0A942UU82</accession>
<keyword evidence="1" id="KW-1133">Transmembrane helix</keyword>
<dbReference type="Proteomes" id="UP000724672">
    <property type="component" value="Unassembled WGS sequence"/>
</dbReference>
<dbReference type="InterPro" id="IPR010897">
    <property type="entry name" value="Spore_II_P"/>
</dbReference>
<dbReference type="EMBL" id="WSFT01000005">
    <property type="protein sequence ID" value="MBS4536869.1"/>
    <property type="molecule type" value="Genomic_DNA"/>
</dbReference>
<dbReference type="AlphaFoldDB" id="A0A942UU82"/>
<sequence length="423" mass="47859">MRVYYIKDRSIIYILTAIICLVIIFIGVKIISNLQSEETTQKTVDVVEVFTGNKENSIVIDESEDNIEYQSIEEPNFFMMVLGKSNAFIRSIYNEKYKNSDLLSRLKQTYMIDLEIDQKILKTQLPAIVSMTNFDNVKLGNRLSIANRSSNKANSYEELETFNELEVESGYSPLGNIAFVDDKYEEAIPTSAAGISRDEAMKAIESMAKPKAISVESNKPYVMIYHTHATEAYAPVSGARSEDKKYNVVGIGDMISEELNKRGHEVNHVENYHDQPSYTGSYGRSLSTIKSQLKKEKNLKVLIDVHRDGVASDASYYDKAKKESVIEIDGKRVATFFMVVGNDTPNRDKIVQFSNYIKTVSDMLYPGLCRKPVMKPYGKFNQYMSDYTLLIEVGSNLNTIEETRETAKLIGEVLDIALRGITQ</sequence>
<protein>
    <submittedName>
        <fullName evidence="2">Stage II sporulation protein P</fullName>
    </submittedName>
</protein>
<dbReference type="Pfam" id="PF07454">
    <property type="entry name" value="SpoIIP"/>
    <property type="match status" value="1"/>
</dbReference>
<keyword evidence="1" id="KW-0812">Transmembrane</keyword>
<gene>
    <name evidence="2" type="ORF">GOQ27_00250</name>
</gene>
<name>A0A942UU82_9FIRM</name>
<evidence type="ECO:0000313" key="3">
    <source>
        <dbReference type="Proteomes" id="UP000724672"/>
    </source>
</evidence>
<keyword evidence="3" id="KW-1185">Reference proteome</keyword>
<keyword evidence="1" id="KW-0472">Membrane</keyword>
<comment type="caution">
    <text evidence="2">The sequence shown here is derived from an EMBL/GenBank/DDBJ whole genome shotgun (WGS) entry which is preliminary data.</text>
</comment>
<dbReference type="NCBIfam" id="TIGR02867">
    <property type="entry name" value="spore_II_P"/>
    <property type="match status" value="1"/>
</dbReference>
<evidence type="ECO:0000256" key="1">
    <source>
        <dbReference type="SAM" id="Phobius"/>
    </source>
</evidence>
<proteinExistence type="predicted"/>
<evidence type="ECO:0000313" key="2">
    <source>
        <dbReference type="EMBL" id="MBS4536869.1"/>
    </source>
</evidence>
<reference evidence="2" key="1">
    <citation type="submission" date="2019-12" db="EMBL/GenBank/DDBJ databases">
        <title>Clostridiaceae gen. nov. sp. nov., isolated from sediment in Xinjiang, China.</title>
        <authorList>
            <person name="Zhang R."/>
        </authorList>
    </citation>
    <scope>NUCLEOTIDE SEQUENCE</scope>
    <source>
        <strain evidence="2">D2Q-11</strain>
    </source>
</reference>
<organism evidence="2 3">
    <name type="scientific">Anaeromonas frigoriresistens</name>
    <dbReference type="NCBI Taxonomy" id="2683708"/>
    <lineage>
        <taxon>Bacteria</taxon>
        <taxon>Bacillati</taxon>
        <taxon>Bacillota</taxon>
        <taxon>Tissierellia</taxon>
        <taxon>Tissierellales</taxon>
        <taxon>Thermohalobacteraceae</taxon>
        <taxon>Anaeromonas</taxon>
    </lineage>
</organism>